<feature type="domain" description="HTH cro/C1-type" evidence="1">
    <location>
        <begin position="74"/>
        <end position="110"/>
    </location>
</feature>
<keyword evidence="3" id="KW-1185">Reference proteome</keyword>
<dbReference type="Gene3D" id="3.10.20.860">
    <property type="match status" value="1"/>
</dbReference>
<dbReference type="InterPro" id="IPR022452">
    <property type="entry name" value="MqsA"/>
</dbReference>
<dbReference type="EMBL" id="VJVV01000007">
    <property type="protein sequence ID" value="TRO80561.1"/>
    <property type="molecule type" value="Genomic_DNA"/>
</dbReference>
<dbReference type="Pfam" id="PF15731">
    <property type="entry name" value="MqsA_antitoxin"/>
    <property type="match status" value="1"/>
</dbReference>
<protein>
    <submittedName>
        <fullName evidence="2">Helix-turn-helix domain-containing protein</fullName>
    </submittedName>
</protein>
<dbReference type="CDD" id="cd00093">
    <property type="entry name" value="HTH_XRE"/>
    <property type="match status" value="1"/>
</dbReference>
<dbReference type="PROSITE" id="PS50943">
    <property type="entry name" value="HTH_CROC1"/>
    <property type="match status" value="1"/>
</dbReference>
<proteinExistence type="predicted"/>
<dbReference type="InterPro" id="IPR032758">
    <property type="entry name" value="MqsA/HigA-2"/>
</dbReference>
<dbReference type="RefSeq" id="WP_092058127.1">
    <property type="nucleotide sequence ID" value="NZ_FOJJ01000039.1"/>
</dbReference>
<dbReference type="InterPro" id="IPR001387">
    <property type="entry name" value="Cro/C1-type_HTH"/>
</dbReference>
<dbReference type="GO" id="GO:0003677">
    <property type="term" value="F:DNA binding"/>
    <property type="evidence" value="ECO:0007669"/>
    <property type="project" value="InterPro"/>
</dbReference>
<dbReference type="AlphaFoldDB" id="A0A550JBM5"/>
<gene>
    <name evidence="2" type="ORF">FL622_10735</name>
</gene>
<evidence type="ECO:0000259" key="1">
    <source>
        <dbReference type="PROSITE" id="PS50943"/>
    </source>
</evidence>
<dbReference type="Proteomes" id="UP000317155">
    <property type="component" value="Unassembled WGS sequence"/>
</dbReference>
<evidence type="ECO:0000313" key="2">
    <source>
        <dbReference type="EMBL" id="TRO80561.1"/>
    </source>
</evidence>
<dbReference type="OrthoDB" id="5432786at2"/>
<reference evidence="2 3" key="1">
    <citation type="submission" date="2019-07" db="EMBL/GenBank/DDBJ databases">
        <title>Insights of Desulfuromonas acetexigens electromicrobiology.</title>
        <authorList>
            <person name="Katuri K."/>
            <person name="Sapireddy V."/>
            <person name="Shaw D.R."/>
            <person name="Saikaly P."/>
        </authorList>
    </citation>
    <scope>NUCLEOTIDE SEQUENCE [LARGE SCALE GENOMIC DNA]</scope>
    <source>
        <strain evidence="2 3">2873</strain>
    </source>
</reference>
<organism evidence="2 3">
    <name type="scientific">Trichloromonas acetexigens</name>
    <dbReference type="NCBI Taxonomy" id="38815"/>
    <lineage>
        <taxon>Bacteria</taxon>
        <taxon>Pseudomonadati</taxon>
        <taxon>Thermodesulfobacteriota</taxon>
        <taxon>Desulfuromonadia</taxon>
        <taxon>Desulfuromonadales</taxon>
        <taxon>Trichloromonadaceae</taxon>
        <taxon>Trichloromonas</taxon>
    </lineage>
</organism>
<comment type="caution">
    <text evidence="2">The sequence shown here is derived from an EMBL/GenBank/DDBJ whole genome shotgun (WGS) entry which is preliminary data.</text>
</comment>
<sequence>MTCPDCRQEELVQSRENIRYTESGLPYVTLNNILVERCPACGNTLVNIPKMEQLHRLLANIVIKKSGRLEPFEITFLRKSLGWSKADFARNMHVRPSQVSHWESEHKPSLMGEANELLLRSLVDHNRQIENYFDEMANLSLSPQPHGQRRVAISHSHKGWVADEAA</sequence>
<name>A0A550JBM5_9BACT</name>
<dbReference type="SUPFAM" id="SSF47413">
    <property type="entry name" value="lambda repressor-like DNA-binding domains"/>
    <property type="match status" value="1"/>
</dbReference>
<evidence type="ECO:0000313" key="3">
    <source>
        <dbReference type="Proteomes" id="UP000317155"/>
    </source>
</evidence>
<dbReference type="Gene3D" id="1.10.260.40">
    <property type="entry name" value="lambda repressor-like DNA-binding domains"/>
    <property type="match status" value="1"/>
</dbReference>
<accession>A0A550JBM5</accession>
<dbReference type="InterPro" id="IPR022453">
    <property type="entry name" value="Znf_MqsA-type"/>
</dbReference>
<dbReference type="InterPro" id="IPR010982">
    <property type="entry name" value="Lambda_DNA-bd_dom_sf"/>
</dbReference>
<dbReference type="NCBIfam" id="TIGR03831">
    <property type="entry name" value="YgiT_finger"/>
    <property type="match status" value="1"/>
</dbReference>
<dbReference type="NCBIfam" id="TIGR03830">
    <property type="entry name" value="CxxCG_CxxCG_HTH"/>
    <property type="match status" value="1"/>
</dbReference>